<proteinExistence type="predicted"/>
<reference evidence="1 2" key="1">
    <citation type="submission" date="2020-09" db="EMBL/GenBank/DDBJ databases">
        <title>De no assembly of potato wild relative species, Solanum commersonii.</title>
        <authorList>
            <person name="Cho K."/>
        </authorList>
    </citation>
    <scope>NUCLEOTIDE SEQUENCE [LARGE SCALE GENOMIC DNA]</scope>
    <source>
        <strain evidence="1">LZ3.2</strain>
        <tissue evidence="1">Leaf</tissue>
    </source>
</reference>
<sequence length="67" mass="7515">MGSKCTEKCVFFHLASHYKGDFDNEKSEKAEGCLHHGRVYASGLNDYGQLGVSDDRAYITVCYFDLS</sequence>
<keyword evidence="2" id="KW-1185">Reference proteome</keyword>
<dbReference type="Proteomes" id="UP000824120">
    <property type="component" value="Chromosome 5"/>
</dbReference>
<organism evidence="1 2">
    <name type="scientific">Solanum commersonii</name>
    <name type="common">Commerson's wild potato</name>
    <name type="synonym">Commerson's nightshade</name>
    <dbReference type="NCBI Taxonomy" id="4109"/>
    <lineage>
        <taxon>Eukaryota</taxon>
        <taxon>Viridiplantae</taxon>
        <taxon>Streptophyta</taxon>
        <taxon>Embryophyta</taxon>
        <taxon>Tracheophyta</taxon>
        <taxon>Spermatophyta</taxon>
        <taxon>Magnoliopsida</taxon>
        <taxon>eudicotyledons</taxon>
        <taxon>Gunneridae</taxon>
        <taxon>Pentapetalae</taxon>
        <taxon>asterids</taxon>
        <taxon>lamiids</taxon>
        <taxon>Solanales</taxon>
        <taxon>Solanaceae</taxon>
        <taxon>Solanoideae</taxon>
        <taxon>Solaneae</taxon>
        <taxon>Solanum</taxon>
    </lineage>
</organism>
<protein>
    <submittedName>
        <fullName evidence="1">Uncharacterized protein</fullName>
    </submittedName>
</protein>
<comment type="caution">
    <text evidence="1">The sequence shown here is derived from an EMBL/GenBank/DDBJ whole genome shotgun (WGS) entry which is preliminary data.</text>
</comment>
<evidence type="ECO:0000313" key="1">
    <source>
        <dbReference type="EMBL" id="KAG5607827.1"/>
    </source>
</evidence>
<gene>
    <name evidence="1" type="ORF">H5410_029319</name>
</gene>
<evidence type="ECO:0000313" key="2">
    <source>
        <dbReference type="Proteomes" id="UP000824120"/>
    </source>
</evidence>
<dbReference type="AlphaFoldDB" id="A0A9J5Z4C8"/>
<name>A0A9J5Z4C8_SOLCO</name>
<dbReference type="EMBL" id="JACXVP010000005">
    <property type="protein sequence ID" value="KAG5607827.1"/>
    <property type="molecule type" value="Genomic_DNA"/>
</dbReference>
<accession>A0A9J5Z4C8</accession>